<proteinExistence type="predicted"/>
<dbReference type="EMBL" id="CP103166">
    <property type="protein sequence ID" value="UVQ94940.1"/>
    <property type="molecule type" value="Genomic_DNA"/>
</dbReference>
<feature type="domain" description="Golvesin/Xly CBD-like" evidence="1">
    <location>
        <begin position="182"/>
        <end position="303"/>
    </location>
</feature>
<protein>
    <recommendedName>
        <fullName evidence="1">Golvesin/Xly CBD-like domain-containing protein</fullName>
    </recommendedName>
</protein>
<dbReference type="AlphaFoldDB" id="A0AA94Y3M3"/>
<reference evidence="2" key="1">
    <citation type="submission" date="2022-08" db="EMBL/GenBank/DDBJ databases">
        <title>Genome Sequencing of Bacteroides fragilis Group Isolates with Nanopore Technology.</title>
        <authorList>
            <person name="Tisza M.J."/>
            <person name="Smith D."/>
            <person name="Dekker J.P."/>
        </authorList>
    </citation>
    <scope>NUCLEOTIDE SEQUENCE</scope>
    <source>
        <strain evidence="2">BFG-474</strain>
    </source>
</reference>
<accession>A0AA94Y3M3</accession>
<evidence type="ECO:0000259" key="1">
    <source>
        <dbReference type="Pfam" id="PF25275"/>
    </source>
</evidence>
<dbReference type="InterPro" id="IPR033803">
    <property type="entry name" value="CBD-like_Golvesin-Xly"/>
</dbReference>
<sequence>MGKKTPLPFYSLGEPTLTKITNKGGEEFFVLKMLISNNSDYDGIIHMDIRKDGWWYQPLEDPRAKTKIEMPAHTSKEFVSVWEDQIRNVEINTMVSGNLPNIISQDINNVKQERNKIVKDSIYILPESSFDLPGEIIVDNEDSTLFILSAPPIVGLLPKWLDEVEETPFKYSGISWWRPPLQWTATTNDRYYGKYIRSAFVIKSGDGSQTATWKVPVPEVGQYDLYYHVFKDDELRWNNNLQGEYHFKVKYGSEVEDAYVNLRKANEGWEQLGSYYFDSDTIRVVLTDECKLRSVTADAVKIVKRY</sequence>
<evidence type="ECO:0000313" key="2">
    <source>
        <dbReference type="EMBL" id="UVQ94940.1"/>
    </source>
</evidence>
<dbReference type="Pfam" id="PF25275">
    <property type="entry name" value="Golvesin_C"/>
    <property type="match status" value="1"/>
</dbReference>
<name>A0AA94Y3M3_9BACE</name>
<dbReference type="Proteomes" id="UP001060260">
    <property type="component" value="Chromosome"/>
</dbReference>
<evidence type="ECO:0000313" key="3">
    <source>
        <dbReference type="Proteomes" id="UP001060260"/>
    </source>
</evidence>
<organism evidence="2 3">
    <name type="scientific">Bacteroides caccae</name>
    <dbReference type="NCBI Taxonomy" id="47678"/>
    <lineage>
        <taxon>Bacteria</taxon>
        <taxon>Pseudomonadati</taxon>
        <taxon>Bacteroidota</taxon>
        <taxon>Bacteroidia</taxon>
        <taxon>Bacteroidales</taxon>
        <taxon>Bacteroidaceae</taxon>
        <taxon>Bacteroides</taxon>
    </lineage>
</organism>
<gene>
    <name evidence="2" type="ORF">NXW23_10890</name>
</gene>